<name>A0A2N0ZLG3_9BACI</name>
<dbReference type="EMBL" id="PISD01000008">
    <property type="protein sequence ID" value="PKG30339.1"/>
    <property type="molecule type" value="Genomic_DNA"/>
</dbReference>
<organism evidence="1 2">
    <name type="scientific">Cytobacillus horneckiae</name>
    <dbReference type="NCBI Taxonomy" id="549687"/>
    <lineage>
        <taxon>Bacteria</taxon>
        <taxon>Bacillati</taxon>
        <taxon>Bacillota</taxon>
        <taxon>Bacilli</taxon>
        <taxon>Bacillales</taxon>
        <taxon>Bacillaceae</taxon>
        <taxon>Cytobacillus</taxon>
    </lineage>
</organism>
<evidence type="ECO:0000313" key="1">
    <source>
        <dbReference type="EMBL" id="PKG30339.1"/>
    </source>
</evidence>
<proteinExistence type="predicted"/>
<gene>
    <name evidence="1" type="ORF">CWS20_04925</name>
</gene>
<keyword evidence="2" id="KW-1185">Reference proteome</keyword>
<comment type="caution">
    <text evidence="1">The sequence shown here is derived from an EMBL/GenBank/DDBJ whole genome shotgun (WGS) entry which is preliminary data.</text>
</comment>
<sequence>MGHYSFKKKMNSEQEIHHFLNNYKESIQAMHLNEIITHGKSAAAEGNFLLNGTLYHFCHLIKFNKAGKSGKIKEIRTFILPS</sequence>
<dbReference type="AlphaFoldDB" id="A0A2N0ZLG3"/>
<reference evidence="1 2" key="1">
    <citation type="journal article" date="2010" name="Int. J. Syst. Evol. Microbiol.">
        <title>Bacillus horneckiae sp. nov., isolated from a spacecraft-assembly clean room.</title>
        <authorList>
            <person name="Vaishampayan P."/>
            <person name="Probst A."/>
            <person name="Krishnamurthi S."/>
            <person name="Ghosh S."/>
            <person name="Osman S."/>
            <person name="McDowall A."/>
            <person name="Ruckmani A."/>
            <person name="Mayilraj S."/>
            <person name="Venkateswaran K."/>
        </authorList>
    </citation>
    <scope>NUCLEOTIDE SEQUENCE [LARGE SCALE GENOMIC DNA]</scope>
    <source>
        <strain evidence="2">1PO1SC</strain>
    </source>
</reference>
<accession>A0A2N0ZLG3</accession>
<protein>
    <submittedName>
        <fullName evidence="1">Uncharacterized protein</fullName>
    </submittedName>
</protein>
<evidence type="ECO:0000313" key="2">
    <source>
        <dbReference type="Proteomes" id="UP000233343"/>
    </source>
</evidence>
<dbReference type="Proteomes" id="UP000233343">
    <property type="component" value="Unassembled WGS sequence"/>
</dbReference>
<dbReference type="Gene3D" id="3.10.450.50">
    <property type="match status" value="1"/>
</dbReference>